<evidence type="ECO:0000256" key="1">
    <source>
        <dbReference type="SAM" id="MobiDB-lite"/>
    </source>
</evidence>
<feature type="region of interest" description="Disordered" evidence="1">
    <location>
        <begin position="384"/>
        <end position="417"/>
    </location>
</feature>
<accession>A0A2P6TTE3</accession>
<dbReference type="InterPro" id="IPR014807">
    <property type="entry name" value="Coa1"/>
</dbReference>
<dbReference type="PANTHER" id="PTHR36354:SF2">
    <property type="entry name" value="IMPORT INNER MEMBRANE TRANSLOCASE SUBUNIT"/>
    <property type="match status" value="1"/>
</dbReference>
<proteinExistence type="predicted"/>
<evidence type="ECO:0000313" key="3">
    <source>
        <dbReference type="Proteomes" id="UP000239899"/>
    </source>
</evidence>
<evidence type="ECO:0000313" key="2">
    <source>
        <dbReference type="EMBL" id="PRW57313.1"/>
    </source>
</evidence>
<dbReference type="OrthoDB" id="2016421at2759"/>
<dbReference type="Proteomes" id="UP000239899">
    <property type="component" value="Unassembled WGS sequence"/>
</dbReference>
<feature type="compositionally biased region" description="Basic and acidic residues" evidence="1">
    <location>
        <begin position="341"/>
        <end position="359"/>
    </location>
</feature>
<name>A0A2P6TTE3_CHLSO</name>
<gene>
    <name evidence="2" type="ORF">C2E21_3941</name>
</gene>
<reference evidence="2 3" key="1">
    <citation type="journal article" date="2018" name="Plant J.">
        <title>Genome sequences of Chlorella sorokiniana UTEX 1602 and Micractinium conductrix SAG 241.80: implications to maltose excretion by a green alga.</title>
        <authorList>
            <person name="Arriola M.B."/>
            <person name="Velmurugan N."/>
            <person name="Zhang Y."/>
            <person name="Plunkett M.H."/>
            <person name="Hondzo H."/>
            <person name="Barney B.M."/>
        </authorList>
    </citation>
    <scope>NUCLEOTIDE SEQUENCE [LARGE SCALE GENOMIC DNA]</scope>
    <source>
        <strain evidence="3">UTEX 1602</strain>
    </source>
</reference>
<keyword evidence="3" id="KW-1185">Reference proteome</keyword>
<feature type="region of interest" description="Disordered" evidence="1">
    <location>
        <begin position="336"/>
        <end position="368"/>
    </location>
</feature>
<protein>
    <submittedName>
        <fullName evidence="2">Uncharacterized protein</fullName>
    </submittedName>
</protein>
<dbReference type="AlphaFoldDB" id="A0A2P6TTE3"/>
<dbReference type="EMBL" id="LHPG02000007">
    <property type="protein sequence ID" value="PRW57313.1"/>
    <property type="molecule type" value="Genomic_DNA"/>
</dbReference>
<organism evidence="2 3">
    <name type="scientific">Chlorella sorokiniana</name>
    <name type="common">Freshwater green alga</name>
    <dbReference type="NCBI Taxonomy" id="3076"/>
    <lineage>
        <taxon>Eukaryota</taxon>
        <taxon>Viridiplantae</taxon>
        <taxon>Chlorophyta</taxon>
        <taxon>core chlorophytes</taxon>
        <taxon>Trebouxiophyceae</taxon>
        <taxon>Chlorellales</taxon>
        <taxon>Chlorellaceae</taxon>
        <taxon>Chlorella clade</taxon>
        <taxon>Chlorella</taxon>
    </lineage>
</organism>
<dbReference type="Pfam" id="PF08695">
    <property type="entry name" value="Coa1"/>
    <property type="match status" value="1"/>
</dbReference>
<sequence length="417" mass="43588">MLRQGFGVSVAALSRPTTAAACSETAGRALLGGSKVQLLVGPSWPAACAVYQPTAAAAARPYASSTLESLQEAATKIRKAAASSAEAVKAAGSSISHAPDAVYNALPKPAQQLVNAAQMPGAVNRVLSLQLTAFWQNHGNASIALGAAGACYGLWRGLLGASSVFVDVGDGAASGGMLALAASGVAFGYLYLRRRYTIDAQAVYRLAMYRLNTHPGLLEVMGAPLVGSHVQASVLTGGSLHFKGLRPRLQSKRLQMIFPLKGAERRGLVSLEAKKRHGNLRFVLLAVDVPSVAGGEQRIYLEGGPSLYERGGVLGVLREPFIRALSMDEAFLQEDEAEDAAEARERDAAAAERAREAAARRPQPLDQGGGMYFYERAALWAKQQAARLKPQPEQHKPLTAPAAAAETPAAAAAGGKA</sequence>
<feature type="compositionally biased region" description="Low complexity" evidence="1">
    <location>
        <begin position="399"/>
        <end position="417"/>
    </location>
</feature>
<comment type="caution">
    <text evidence="2">The sequence shown here is derived from an EMBL/GenBank/DDBJ whole genome shotgun (WGS) entry which is preliminary data.</text>
</comment>
<dbReference type="PANTHER" id="PTHR36354">
    <property type="entry name" value="IMPORT INNER MEMBRANE TRANSLOCASE SUBUNIT"/>
    <property type="match status" value="1"/>
</dbReference>